<feature type="domain" description="TPPC8 second Ig-like" evidence="2">
    <location>
        <begin position="853"/>
        <end position="910"/>
    </location>
</feature>
<dbReference type="OrthoDB" id="203724at2759"/>
<protein>
    <submittedName>
        <fullName evidence="5">Trafficking protein particle complex subunit 8</fullName>
    </submittedName>
</protein>
<feature type="domain" description="TPPC8 third Ig-like" evidence="4">
    <location>
        <begin position="913"/>
        <end position="1079"/>
    </location>
</feature>
<evidence type="ECO:0000259" key="2">
    <source>
        <dbReference type="Pfam" id="PF24544"/>
    </source>
</evidence>
<dbReference type="PANTHER" id="PTHR12975:SF6">
    <property type="entry name" value="TRAFFICKING PROTEIN PARTICLE COMPLEX SUBUNIT 8"/>
    <property type="match status" value="1"/>
</dbReference>
<dbReference type="InterPro" id="IPR024420">
    <property type="entry name" value="TRAPP_III_complex_Trs85"/>
</dbReference>
<reference evidence="5" key="1">
    <citation type="submission" date="2017-10" db="EMBL/GenBank/DDBJ databases">
        <title>Transcriptome Assembly of Sugarcane Aphid Adults.</title>
        <authorList>
            <person name="Scully E.D."/>
            <person name="Palmer N.A."/>
            <person name="Geib S.M."/>
            <person name="Sarath G."/>
            <person name="Sattler S.E."/>
        </authorList>
    </citation>
    <scope>NUCLEOTIDE SEQUENCE</scope>
    <source>
        <tissue evidence="5">Whole body</tissue>
    </source>
</reference>
<dbReference type="InterPro" id="IPR058538">
    <property type="entry name" value="Ig_TPPC8_2nd"/>
</dbReference>
<organism evidence="5">
    <name type="scientific">Melanaphis sacchari</name>
    <dbReference type="NCBI Taxonomy" id="742174"/>
    <lineage>
        <taxon>Eukaryota</taxon>
        <taxon>Metazoa</taxon>
        <taxon>Ecdysozoa</taxon>
        <taxon>Arthropoda</taxon>
        <taxon>Hexapoda</taxon>
        <taxon>Insecta</taxon>
        <taxon>Pterygota</taxon>
        <taxon>Neoptera</taxon>
        <taxon>Paraneoptera</taxon>
        <taxon>Hemiptera</taxon>
        <taxon>Sternorrhyncha</taxon>
        <taxon>Aphidomorpha</taxon>
        <taxon>Aphidoidea</taxon>
        <taxon>Aphididae</taxon>
        <taxon>Aphidini</taxon>
        <taxon>Melanaphis</taxon>
    </lineage>
</organism>
<feature type="domain" description="TPPC8 first Ig-like" evidence="3">
    <location>
        <begin position="651"/>
        <end position="814"/>
    </location>
</feature>
<dbReference type="AlphaFoldDB" id="A0A2H8U1S1"/>
<dbReference type="InterPro" id="IPR058541">
    <property type="entry name" value="Ig_TPPC8_1st"/>
</dbReference>
<evidence type="ECO:0000259" key="1">
    <source>
        <dbReference type="Pfam" id="PF24542"/>
    </source>
</evidence>
<sequence length="1274" mass="144231">MVCDDDNDFIRGIFCPHVAVLCSDKAQEICRKNNLSFSDLLNPYSRLTDVNFKDANGSTINVPNLQIAFSNINSQPLSVTKERSRLHDSVNITTEPSNIAVKIGGREITIPENTPWFTKWRRTFLQIQSVSDHEYTKHFLGCIIVISSSDEEQVSILTQQVQQSILPNQNQSPKWFHTTILRYYVVLHESLNPDLTIANKIIETLQSAYGHSSCHLLRLNSCKYPKTELTEGIWDYLNNSFNLNDSIDSQDQSGEFENSLNSVDSSLIHPLSPQEYNKSLNDESKTHIQKIYGAYLDENDHNNIQDLTKHFVSRSLIPYIESQIQSLNESVTNKKGVSRSLLSATKRWFSTNKPTAAAVPATVIYTNDSPELQTRRLADLYMILGAWSLAFPLYQAAKRDFSADNAWMLYSGAVEMAAICALMCPSVCDNRKAIEYANESVLTYLNTCRVPQFATRATILFCELLVRREMYGEAAKMFIQMTNEDSDLRSALLLEQAAYAFLKSQKPPMLRKYAFHMVLAGHRYSKAALRKQSLSCYQQAYQVFEDTHWILAEDHIQTAIGRQAMFLKHMKQASEAYSKLLARASSQPPEQQSTILRDYLNIKLEYAAEKNDSSIIDLALPLIDQKRIKILLNADSIITKEHSFDEDLLDTRWHKMEEDLITEARGIPPLIFKPTLAFYGSNDTIRQLLYVDELVQVQMTLSNPLNISLCIENLSLTYSFDKELNLVEPQVLDELLLAPSSTTQVILGLKTKSTGILSINGVQFSLLIPSIMSDDTAKKVINGWQRFEMLSPIQFNVQPQTSLMKVDFIGNQINTLIGEMNIIKLTLENAGAVPLHKIYVSTSIEDSFFSESNDSCKNKNIRSLLIQIPPNSKKSVEFCFNSPDTEKFSLDLLFYYESQIETKKQEYKLCRASWFMTAKPCVRLSASALLANQNSETLNLKTIVHNLYKGNEVEQVKLKQVFLYSPEWTLSKKVYPQGSIKNLDQQQSCHLFLQACRTNKSGISKINFDNEQFPHTDMCEKFVTITKSSSKEIKMPKFDRHKVQTEVLKCIDLVLAILWQVVIKDHSNQLRIICGIHRVALTKLNLSVAWPELGCLDASKNIAKPIGRLKIFGPDRNIHPYDGTPLPNDVTGLLESPMNRLLNIAFSHSCTVLHSFNDKKMCIIPILIILKNCVEYKIEVKIDTNSANCSKSDIDDEHFCWIGVINPKPFLLPVSATHAIRLYAAVASQGCFKISSKLDILARPYPPAQNAFLSQIVSSSSLLVIKDPKSEVTS</sequence>
<dbReference type="InterPro" id="IPR058540">
    <property type="entry name" value="Ig_TPPC8_3rd"/>
</dbReference>
<gene>
    <name evidence="5" type="primary">TRAPPC8_3</name>
</gene>
<dbReference type="Pfam" id="PF24545">
    <property type="entry name" value="Ig_TPPC8_1st"/>
    <property type="match status" value="1"/>
</dbReference>
<evidence type="ECO:0000313" key="5">
    <source>
        <dbReference type="EMBL" id="MBW19398.1"/>
    </source>
</evidence>
<proteinExistence type="predicted"/>
<accession>A0A2H8U1S1</accession>
<name>A0A2H8U1S1_9HEMI</name>
<evidence type="ECO:0000259" key="3">
    <source>
        <dbReference type="Pfam" id="PF24545"/>
    </source>
</evidence>
<feature type="domain" description="TPPC8 C-terminal Ig-like" evidence="1">
    <location>
        <begin position="1141"/>
        <end position="1243"/>
    </location>
</feature>
<dbReference type="Pfam" id="PF24542">
    <property type="entry name" value="Ig_TPPC8_C"/>
    <property type="match status" value="1"/>
</dbReference>
<dbReference type="PANTHER" id="PTHR12975">
    <property type="entry name" value="TRANSPORT PROTEIN TRAPP"/>
    <property type="match status" value="1"/>
</dbReference>
<dbReference type="Pfam" id="PF12739">
    <property type="entry name" value="TRAPPC-Trs85"/>
    <property type="match status" value="1"/>
</dbReference>
<dbReference type="EMBL" id="GFXV01007593">
    <property type="protein sequence ID" value="MBW19398.1"/>
    <property type="molecule type" value="Transcribed_RNA"/>
</dbReference>
<dbReference type="Pfam" id="PF24544">
    <property type="entry name" value="Ig_TPPC8_2nd"/>
    <property type="match status" value="1"/>
</dbReference>
<dbReference type="InterPro" id="IPR057651">
    <property type="entry name" value="Ig_TPPC8_C"/>
</dbReference>
<evidence type="ECO:0000259" key="4">
    <source>
        <dbReference type="Pfam" id="PF24546"/>
    </source>
</evidence>
<dbReference type="Pfam" id="PF24546">
    <property type="entry name" value="Ig_TPPC8_3rd"/>
    <property type="match status" value="1"/>
</dbReference>
<dbReference type="GO" id="GO:1990072">
    <property type="term" value="C:TRAPPIII protein complex"/>
    <property type="evidence" value="ECO:0007669"/>
    <property type="project" value="TreeGrafter"/>
</dbReference>